<evidence type="ECO:0000313" key="2">
    <source>
        <dbReference type="Proteomes" id="UP000002281"/>
    </source>
</evidence>
<organism evidence="1 2">
    <name type="scientific">Equus caballus</name>
    <name type="common">Horse</name>
    <dbReference type="NCBI Taxonomy" id="9796"/>
    <lineage>
        <taxon>Eukaryota</taxon>
        <taxon>Metazoa</taxon>
        <taxon>Chordata</taxon>
        <taxon>Craniata</taxon>
        <taxon>Vertebrata</taxon>
        <taxon>Euteleostomi</taxon>
        <taxon>Mammalia</taxon>
        <taxon>Eutheria</taxon>
        <taxon>Laurasiatheria</taxon>
        <taxon>Perissodactyla</taxon>
        <taxon>Equidae</taxon>
        <taxon>Equus</taxon>
    </lineage>
</organism>
<name>A0A9L0SMD1_HORSE</name>
<dbReference type="Proteomes" id="UP000002281">
    <property type="component" value="Chromosome 1"/>
</dbReference>
<sequence length="185" mass="21761">MTFFTELEQRILKFICGNKRPQIAKAILRKKNKAGGITIPDFKTYYKATVIKTAWYWYKNRCTDQWNRIESPEIKPHIYGQLIFNKGAEGIQWRKESLFNKWCWENWTATCIRMKIDHSFSPVTKINSKWIKDLKLPHLFLMSAGAEELKVGFNRSWSFSKKSLISLLHPTLPNQVGVYECPSHC</sequence>
<reference evidence="1 2" key="1">
    <citation type="journal article" date="2009" name="Science">
        <title>Genome sequence, comparative analysis, and population genetics of the domestic horse.</title>
        <authorList>
            <consortium name="Broad Institute Genome Sequencing Platform"/>
            <consortium name="Broad Institute Whole Genome Assembly Team"/>
            <person name="Wade C.M."/>
            <person name="Giulotto E."/>
            <person name="Sigurdsson S."/>
            <person name="Zoli M."/>
            <person name="Gnerre S."/>
            <person name="Imsland F."/>
            <person name="Lear T.L."/>
            <person name="Adelson D.L."/>
            <person name="Bailey E."/>
            <person name="Bellone R.R."/>
            <person name="Bloecker H."/>
            <person name="Distl O."/>
            <person name="Edgar R.C."/>
            <person name="Garber M."/>
            <person name="Leeb T."/>
            <person name="Mauceli E."/>
            <person name="MacLeod J.N."/>
            <person name="Penedo M.C.T."/>
            <person name="Raison J.M."/>
            <person name="Sharpe T."/>
            <person name="Vogel J."/>
            <person name="Andersson L."/>
            <person name="Antczak D.F."/>
            <person name="Biagi T."/>
            <person name="Binns M.M."/>
            <person name="Chowdhary B.P."/>
            <person name="Coleman S.J."/>
            <person name="Della Valle G."/>
            <person name="Fryc S."/>
            <person name="Guerin G."/>
            <person name="Hasegawa T."/>
            <person name="Hill E.W."/>
            <person name="Jurka J."/>
            <person name="Kiialainen A."/>
            <person name="Lindgren G."/>
            <person name="Liu J."/>
            <person name="Magnani E."/>
            <person name="Mickelson J.R."/>
            <person name="Murray J."/>
            <person name="Nergadze S.G."/>
            <person name="Onofrio R."/>
            <person name="Pedroni S."/>
            <person name="Piras M.F."/>
            <person name="Raudsepp T."/>
            <person name="Rocchi M."/>
            <person name="Roeed K.H."/>
            <person name="Ryder O.A."/>
            <person name="Searle S."/>
            <person name="Skow L."/>
            <person name="Swinburne J.E."/>
            <person name="Syvaenen A.C."/>
            <person name="Tozaki T."/>
            <person name="Valberg S.J."/>
            <person name="Vaudin M."/>
            <person name="White J.R."/>
            <person name="Zody M.C."/>
            <person name="Lander E.S."/>
            <person name="Lindblad-Toh K."/>
        </authorList>
    </citation>
    <scope>NUCLEOTIDE SEQUENCE [LARGE SCALE GENOMIC DNA]</scope>
    <source>
        <strain evidence="1 2">Thoroughbred</strain>
    </source>
</reference>
<proteinExistence type="predicted"/>
<dbReference type="AlphaFoldDB" id="A0A9L0SMD1"/>
<evidence type="ECO:0000313" key="1">
    <source>
        <dbReference type="Ensembl" id="ENSECAP00000075146.1"/>
    </source>
</evidence>
<dbReference type="GeneTree" id="ENSGT01150000286925"/>
<accession>A0A9L0SMD1</accession>
<reference evidence="1" key="2">
    <citation type="submission" date="2025-08" db="UniProtKB">
        <authorList>
            <consortium name="Ensembl"/>
        </authorList>
    </citation>
    <scope>IDENTIFICATION</scope>
    <source>
        <strain evidence="1">Thoroughbred</strain>
    </source>
</reference>
<dbReference type="PANTHER" id="PTHR19446">
    <property type="entry name" value="REVERSE TRANSCRIPTASES"/>
    <property type="match status" value="1"/>
</dbReference>
<reference evidence="1" key="3">
    <citation type="submission" date="2025-09" db="UniProtKB">
        <authorList>
            <consortium name="Ensembl"/>
        </authorList>
    </citation>
    <scope>IDENTIFICATION</scope>
    <source>
        <strain evidence="1">Thoroughbred</strain>
    </source>
</reference>
<keyword evidence="2" id="KW-1185">Reference proteome</keyword>
<dbReference type="Ensembl" id="ENSECAT00000112860.1">
    <property type="protein sequence ID" value="ENSECAP00000075146.1"/>
    <property type="gene ID" value="ENSECAG00000053502.1"/>
</dbReference>
<protein>
    <submittedName>
        <fullName evidence="1">Uncharacterized protein</fullName>
    </submittedName>
</protein>